<sequence length="104" mass="11808">MPCIPHVGNMPIVFSLQYKCSNQLQVPWERESIETCTVMNSLGYGSYIRQARGDAYREHDRIRSANDSLTQITTGSKAEGVTSGYESDRDIMLVPQYVMCLERI</sequence>
<proteinExistence type="predicted"/>
<evidence type="ECO:0000313" key="1">
    <source>
        <dbReference type="EMBL" id="KAH3874510.1"/>
    </source>
</evidence>
<dbReference type="Proteomes" id="UP000828390">
    <property type="component" value="Unassembled WGS sequence"/>
</dbReference>
<reference evidence="1" key="2">
    <citation type="submission" date="2020-11" db="EMBL/GenBank/DDBJ databases">
        <authorList>
            <person name="McCartney M.A."/>
            <person name="Auch B."/>
            <person name="Kono T."/>
            <person name="Mallez S."/>
            <person name="Becker A."/>
            <person name="Gohl D.M."/>
            <person name="Silverstein K.A.T."/>
            <person name="Koren S."/>
            <person name="Bechman K.B."/>
            <person name="Herman A."/>
            <person name="Abrahante J.E."/>
            <person name="Garbe J."/>
        </authorList>
    </citation>
    <scope>NUCLEOTIDE SEQUENCE</scope>
    <source>
        <strain evidence="1">Duluth1</strain>
        <tissue evidence="1">Whole animal</tissue>
    </source>
</reference>
<gene>
    <name evidence="1" type="ORF">DPMN_037755</name>
</gene>
<protein>
    <submittedName>
        <fullName evidence="1">Uncharacterized protein</fullName>
    </submittedName>
</protein>
<evidence type="ECO:0000313" key="2">
    <source>
        <dbReference type="Proteomes" id="UP000828390"/>
    </source>
</evidence>
<name>A0A9D4ME58_DREPO</name>
<reference evidence="1" key="1">
    <citation type="journal article" date="2019" name="bioRxiv">
        <title>The Genome of the Zebra Mussel, Dreissena polymorpha: A Resource for Invasive Species Research.</title>
        <authorList>
            <person name="McCartney M.A."/>
            <person name="Auch B."/>
            <person name="Kono T."/>
            <person name="Mallez S."/>
            <person name="Zhang Y."/>
            <person name="Obille A."/>
            <person name="Becker A."/>
            <person name="Abrahante J.E."/>
            <person name="Garbe J."/>
            <person name="Badalamenti J.P."/>
            <person name="Herman A."/>
            <person name="Mangelson H."/>
            <person name="Liachko I."/>
            <person name="Sullivan S."/>
            <person name="Sone E.D."/>
            <person name="Koren S."/>
            <person name="Silverstein K.A.T."/>
            <person name="Beckman K.B."/>
            <person name="Gohl D.M."/>
        </authorList>
    </citation>
    <scope>NUCLEOTIDE SEQUENCE</scope>
    <source>
        <strain evidence="1">Duluth1</strain>
        <tissue evidence="1">Whole animal</tissue>
    </source>
</reference>
<accession>A0A9D4ME58</accession>
<comment type="caution">
    <text evidence="1">The sequence shown here is derived from an EMBL/GenBank/DDBJ whole genome shotgun (WGS) entry which is preliminary data.</text>
</comment>
<dbReference type="AlphaFoldDB" id="A0A9D4ME58"/>
<keyword evidence="2" id="KW-1185">Reference proteome</keyword>
<dbReference type="EMBL" id="JAIWYP010000002">
    <property type="protein sequence ID" value="KAH3874510.1"/>
    <property type="molecule type" value="Genomic_DNA"/>
</dbReference>
<organism evidence="1 2">
    <name type="scientific">Dreissena polymorpha</name>
    <name type="common">Zebra mussel</name>
    <name type="synonym">Mytilus polymorpha</name>
    <dbReference type="NCBI Taxonomy" id="45954"/>
    <lineage>
        <taxon>Eukaryota</taxon>
        <taxon>Metazoa</taxon>
        <taxon>Spiralia</taxon>
        <taxon>Lophotrochozoa</taxon>
        <taxon>Mollusca</taxon>
        <taxon>Bivalvia</taxon>
        <taxon>Autobranchia</taxon>
        <taxon>Heteroconchia</taxon>
        <taxon>Euheterodonta</taxon>
        <taxon>Imparidentia</taxon>
        <taxon>Neoheterodontei</taxon>
        <taxon>Myida</taxon>
        <taxon>Dreissenoidea</taxon>
        <taxon>Dreissenidae</taxon>
        <taxon>Dreissena</taxon>
    </lineage>
</organism>